<evidence type="ECO:0000256" key="12">
    <source>
        <dbReference type="SAM" id="Coils"/>
    </source>
</evidence>
<evidence type="ECO:0000256" key="3">
    <source>
        <dbReference type="ARBA" id="ARBA00022614"/>
    </source>
</evidence>
<dbReference type="OrthoDB" id="27917at2759"/>
<keyword evidence="7" id="KW-0969">Cilium</keyword>
<accession>A0A267DEL0</accession>
<dbReference type="Gene3D" id="3.80.10.10">
    <property type="entry name" value="Ribonuclease Inhibitor"/>
    <property type="match status" value="1"/>
</dbReference>
<keyword evidence="9" id="KW-0966">Cell projection</keyword>
<dbReference type="SMART" id="SM00365">
    <property type="entry name" value="LRR_SD22"/>
    <property type="match status" value="4"/>
</dbReference>
<dbReference type="InterPro" id="IPR050576">
    <property type="entry name" value="Cilia_flagella_integrity"/>
</dbReference>
<dbReference type="Pfam" id="PF14580">
    <property type="entry name" value="LRR_9"/>
    <property type="match status" value="1"/>
</dbReference>
<evidence type="ECO:0000256" key="5">
    <source>
        <dbReference type="ARBA" id="ARBA00022846"/>
    </source>
</evidence>
<dbReference type="GO" id="GO:0005929">
    <property type="term" value="C:cilium"/>
    <property type="evidence" value="ECO:0007669"/>
    <property type="project" value="TreeGrafter"/>
</dbReference>
<protein>
    <recommendedName>
        <fullName evidence="11">Dynein regulatory complex subunit 3</fullName>
    </recommendedName>
</protein>
<keyword evidence="4" id="KW-0677">Repeat</keyword>
<keyword evidence="3" id="KW-0433">Leucine-rich repeat</keyword>
<comment type="similarity">
    <text evidence="10">Belongs to the DRC3 family.</text>
</comment>
<keyword evidence="14" id="KW-1185">Reference proteome</keyword>
<organism evidence="13 14">
    <name type="scientific">Macrostomum lignano</name>
    <dbReference type="NCBI Taxonomy" id="282301"/>
    <lineage>
        <taxon>Eukaryota</taxon>
        <taxon>Metazoa</taxon>
        <taxon>Spiralia</taxon>
        <taxon>Lophotrochozoa</taxon>
        <taxon>Platyhelminthes</taxon>
        <taxon>Rhabditophora</taxon>
        <taxon>Macrostomorpha</taxon>
        <taxon>Macrostomida</taxon>
        <taxon>Macrostomidae</taxon>
        <taxon>Macrostomum</taxon>
    </lineage>
</organism>
<comment type="caution">
    <text evidence="13">The sequence shown here is derived from an EMBL/GenBank/DDBJ whole genome shotgun (WGS) entry which is preliminary data.</text>
</comment>
<dbReference type="EMBL" id="NIVC01004348">
    <property type="protein sequence ID" value="PAA47740.1"/>
    <property type="molecule type" value="Genomic_DNA"/>
</dbReference>
<gene>
    <name evidence="13" type="ORF">BOX15_Mlig026166g1</name>
</gene>
<evidence type="ECO:0000256" key="7">
    <source>
        <dbReference type="ARBA" id="ARBA00023069"/>
    </source>
</evidence>
<feature type="coiled-coil region" evidence="12">
    <location>
        <begin position="373"/>
        <end position="418"/>
    </location>
</feature>
<evidence type="ECO:0000313" key="14">
    <source>
        <dbReference type="Proteomes" id="UP000215902"/>
    </source>
</evidence>
<dbReference type="PANTHER" id="PTHR45973:SF12">
    <property type="entry name" value="DYNEIN REGULATORY COMPLEX SUBUNIT 3"/>
    <property type="match status" value="1"/>
</dbReference>
<evidence type="ECO:0000256" key="11">
    <source>
        <dbReference type="ARBA" id="ARBA00040950"/>
    </source>
</evidence>
<evidence type="ECO:0000256" key="9">
    <source>
        <dbReference type="ARBA" id="ARBA00023273"/>
    </source>
</evidence>
<dbReference type="PROSITE" id="PS51450">
    <property type="entry name" value="LRR"/>
    <property type="match status" value="4"/>
</dbReference>
<dbReference type="Proteomes" id="UP000215902">
    <property type="component" value="Unassembled WGS sequence"/>
</dbReference>
<dbReference type="PANTHER" id="PTHR45973">
    <property type="entry name" value="PROTEIN PHOSPHATASE 1 REGULATORY SUBUNIT SDS22-RELATED"/>
    <property type="match status" value="1"/>
</dbReference>
<keyword evidence="2" id="KW-0963">Cytoplasm</keyword>
<keyword evidence="8" id="KW-0206">Cytoskeleton</keyword>
<evidence type="ECO:0000256" key="1">
    <source>
        <dbReference type="ARBA" id="ARBA00004611"/>
    </source>
</evidence>
<dbReference type="STRING" id="282301.A0A267DEL0"/>
<name>A0A267DEL0_9PLAT</name>
<evidence type="ECO:0000256" key="4">
    <source>
        <dbReference type="ARBA" id="ARBA00022737"/>
    </source>
</evidence>
<comment type="subcellular location">
    <subcellularLocation>
        <location evidence="1">Cytoplasm</location>
        <location evidence="1">Cytoskeleton</location>
        <location evidence="1">Flagellum axoneme</location>
    </subcellularLocation>
</comment>
<evidence type="ECO:0000256" key="2">
    <source>
        <dbReference type="ARBA" id="ARBA00022490"/>
    </source>
</evidence>
<sequence>MSRLYDTIEPSVVDDEMLRTAVHEQGPKGEAGRIAKKEGINFATVTELRLDYRNILKIDNLWAFGSLVKLQLDNNIIESIQGLDHLVHLRWLDLSFNNIGRIDGLDKLTQLEDLTLYSNRIETLENMNSLTKLQVLSVGNNKLNDLNNLLYLRRFRRLQSLNIKGNPVCDNRDFRDFVLAFVPQLDFLNYKLIDAALRSAAKERYELKINEMEDNERREERLASEKAVKEEEQKLHKLAFVENLDGDALFDSLYQEDMEGQKLNRMPGVDEKLQQFKDKFVEVCKQLFDFGLSDHQKRDEEVKQFLDCIDEAEMANKRMAEERIAEFMAYRRDTVDELMQMTDSKLAESRLKDYDEEVTKLWDDLMGYELQLVDQLEEAIKEFDRNLEEMVATFVENVQTLMSNCRELENNHNELMMETATVFLEKVMKNELEEEPPEDLRDLFVEKDVVVAAVQTSHDLHLLKIDNKEDDIVKRIKDWKKDLMESMNTEREIKRNRSRVLEINNLVDHLREDVQNLDIPAMND</sequence>
<dbReference type="InterPro" id="IPR032675">
    <property type="entry name" value="LRR_dom_sf"/>
</dbReference>
<feature type="coiled-coil region" evidence="12">
    <location>
        <begin position="198"/>
        <end position="232"/>
    </location>
</feature>
<reference evidence="13 14" key="1">
    <citation type="submission" date="2017-06" db="EMBL/GenBank/DDBJ databases">
        <title>A platform for efficient transgenesis in Macrostomum lignano, a flatworm model organism for stem cell research.</title>
        <authorList>
            <person name="Berezikov E."/>
        </authorList>
    </citation>
    <scope>NUCLEOTIDE SEQUENCE [LARGE SCALE GENOMIC DNA]</scope>
    <source>
        <strain evidence="13">DV1</strain>
        <tissue evidence="13">Whole organism</tissue>
    </source>
</reference>
<evidence type="ECO:0000313" key="13">
    <source>
        <dbReference type="EMBL" id="PAA47740.1"/>
    </source>
</evidence>
<keyword evidence="6 12" id="KW-0175">Coiled coil</keyword>
<keyword evidence="5" id="KW-0282">Flagellum</keyword>
<evidence type="ECO:0000256" key="6">
    <source>
        <dbReference type="ARBA" id="ARBA00023054"/>
    </source>
</evidence>
<dbReference type="InterPro" id="IPR001611">
    <property type="entry name" value="Leu-rich_rpt"/>
</dbReference>
<proteinExistence type="inferred from homology"/>
<dbReference type="AlphaFoldDB" id="A0A267DEL0"/>
<evidence type="ECO:0000256" key="8">
    <source>
        <dbReference type="ARBA" id="ARBA00023212"/>
    </source>
</evidence>
<evidence type="ECO:0000256" key="10">
    <source>
        <dbReference type="ARBA" id="ARBA00038378"/>
    </source>
</evidence>
<dbReference type="SUPFAM" id="SSF52075">
    <property type="entry name" value="Outer arm dynein light chain 1"/>
    <property type="match status" value="1"/>
</dbReference>